<dbReference type="Proteomes" id="UP000019335">
    <property type="component" value="Chromosome 15"/>
</dbReference>
<keyword evidence="4" id="KW-1185">Reference proteome</keyword>
<protein>
    <submittedName>
        <fullName evidence="3">Uncharacterized protein</fullName>
    </submittedName>
</protein>
<keyword evidence="1" id="KW-1133">Transmembrane helix</keyword>
<name>W7TU03_9STRA</name>
<gene>
    <name evidence="3" type="ORF">Naga_100603g2</name>
</gene>
<keyword evidence="1" id="KW-0812">Transmembrane</keyword>
<feature type="transmembrane region" description="Helical" evidence="1">
    <location>
        <begin position="31"/>
        <end position="52"/>
    </location>
</feature>
<evidence type="ECO:0000313" key="3">
    <source>
        <dbReference type="EMBL" id="EWM23814.1"/>
    </source>
</evidence>
<accession>W7TU03</accession>
<keyword evidence="1" id="KW-0472">Membrane</keyword>
<dbReference type="AlphaFoldDB" id="W7TU03"/>
<comment type="caution">
    <text evidence="3">The sequence shown here is derived from an EMBL/GenBank/DDBJ whole genome shotgun (WGS) entry which is preliminary data.</text>
</comment>
<proteinExistence type="predicted"/>
<sequence length="269" mass="29509">MSATIIVTYLLVVCPGANALASNRSFTTKQIIQLLHFALFLIIESMTGNVVVIRKQMAFRRQFLFILGLGLLLFLHVVSITHAFFVKPRPFSTKSTYLNSASTSCYTWPQAQVSPSPLVSAARRGTLHWTKQSYPSALRAMGSSEILLAADLKKVLSDDIYGPMFLQALFLSVSGFLAAAALAGLSFSLLSPPFFFFLPPCPPTRPSGHLPFLLIYHIRPCLMRATLPACPFPPSLPPSLPPSFGPFPPFPGRRFSRHGQRSSYTAGMS</sequence>
<organism evidence="3 4">
    <name type="scientific">Nannochloropsis gaditana</name>
    <dbReference type="NCBI Taxonomy" id="72520"/>
    <lineage>
        <taxon>Eukaryota</taxon>
        <taxon>Sar</taxon>
        <taxon>Stramenopiles</taxon>
        <taxon>Ochrophyta</taxon>
        <taxon>Eustigmatophyceae</taxon>
        <taxon>Eustigmatales</taxon>
        <taxon>Monodopsidaceae</taxon>
        <taxon>Nannochloropsis</taxon>
    </lineage>
</organism>
<feature type="chain" id="PRO_5004904628" evidence="2">
    <location>
        <begin position="20"/>
        <end position="269"/>
    </location>
</feature>
<dbReference type="OrthoDB" id="10646971at2759"/>
<evidence type="ECO:0000256" key="2">
    <source>
        <dbReference type="SAM" id="SignalP"/>
    </source>
</evidence>
<keyword evidence="2" id="KW-0732">Signal</keyword>
<feature type="transmembrane region" description="Helical" evidence="1">
    <location>
        <begin position="164"/>
        <end position="190"/>
    </location>
</feature>
<dbReference type="EMBL" id="AZIL01001447">
    <property type="protein sequence ID" value="EWM23814.1"/>
    <property type="molecule type" value="Genomic_DNA"/>
</dbReference>
<feature type="transmembrane region" description="Helical" evidence="1">
    <location>
        <begin position="64"/>
        <end position="85"/>
    </location>
</feature>
<evidence type="ECO:0000313" key="4">
    <source>
        <dbReference type="Proteomes" id="UP000019335"/>
    </source>
</evidence>
<reference evidence="3 4" key="1">
    <citation type="journal article" date="2014" name="Mol. Plant">
        <title>Chromosome Scale Genome Assembly and Transcriptome Profiling of Nannochloropsis gaditana in Nitrogen Depletion.</title>
        <authorList>
            <person name="Corteggiani Carpinelli E."/>
            <person name="Telatin A."/>
            <person name="Vitulo N."/>
            <person name="Forcato C."/>
            <person name="D'Angelo M."/>
            <person name="Schiavon R."/>
            <person name="Vezzi A."/>
            <person name="Giacometti G.M."/>
            <person name="Morosinotto T."/>
            <person name="Valle G."/>
        </authorList>
    </citation>
    <scope>NUCLEOTIDE SEQUENCE [LARGE SCALE GENOMIC DNA]</scope>
    <source>
        <strain evidence="3 4">B-31</strain>
    </source>
</reference>
<evidence type="ECO:0000256" key="1">
    <source>
        <dbReference type="SAM" id="Phobius"/>
    </source>
</evidence>
<feature type="signal peptide" evidence="2">
    <location>
        <begin position="1"/>
        <end position="19"/>
    </location>
</feature>